<proteinExistence type="predicted"/>
<dbReference type="Proteomes" id="UP000435112">
    <property type="component" value="Unassembled WGS sequence"/>
</dbReference>
<evidence type="ECO:0000313" key="1">
    <source>
        <dbReference type="EMBL" id="KAE8967567.1"/>
    </source>
</evidence>
<evidence type="ECO:0000313" key="5">
    <source>
        <dbReference type="Proteomes" id="UP000434957"/>
    </source>
</evidence>
<dbReference type="AlphaFoldDB" id="A0A6A3HEF7"/>
<evidence type="ECO:0000313" key="6">
    <source>
        <dbReference type="Proteomes" id="UP000435112"/>
    </source>
</evidence>
<dbReference type="Proteomes" id="UP000434957">
    <property type="component" value="Unassembled WGS sequence"/>
</dbReference>
<sequence length="90" mass="10219">MTSTKKTYVRLTLGQKVMICKMAREQPRSRLALREMATRAFDLPRPMSERTLHSILKSHNTLLKVAENNYKRKKVVDPVVLGKGAAKPLA</sequence>
<dbReference type="EMBL" id="QXFT01004005">
    <property type="protein sequence ID" value="KAE9280937.1"/>
    <property type="molecule type" value="Genomic_DNA"/>
</dbReference>
<name>A0A6A3HEF7_9STRA</name>
<evidence type="ECO:0008006" key="7">
    <source>
        <dbReference type="Google" id="ProtNLM"/>
    </source>
</evidence>
<dbReference type="OrthoDB" id="95561at2759"/>
<evidence type="ECO:0000313" key="2">
    <source>
        <dbReference type="EMBL" id="KAE8967599.1"/>
    </source>
</evidence>
<evidence type="ECO:0000313" key="4">
    <source>
        <dbReference type="Proteomes" id="UP000429607"/>
    </source>
</evidence>
<protein>
    <recommendedName>
        <fullName evidence="7">HTH psq-type domain-containing protein</fullName>
    </recommendedName>
</protein>
<organism evidence="1 6">
    <name type="scientific">Phytophthora rubi</name>
    <dbReference type="NCBI Taxonomy" id="129364"/>
    <lineage>
        <taxon>Eukaryota</taxon>
        <taxon>Sar</taxon>
        <taxon>Stramenopiles</taxon>
        <taxon>Oomycota</taxon>
        <taxon>Peronosporomycetes</taxon>
        <taxon>Peronosporales</taxon>
        <taxon>Peronosporaceae</taxon>
        <taxon>Phytophthora</taxon>
    </lineage>
</organism>
<reference evidence="4 6" key="1">
    <citation type="submission" date="2018-09" db="EMBL/GenBank/DDBJ databases">
        <title>Genomic investigation of the strawberry pathogen Phytophthora fragariae indicates pathogenicity is determined by transcriptional variation in three key races.</title>
        <authorList>
            <person name="Adams T.M."/>
            <person name="Armitage A.D."/>
            <person name="Sobczyk M.K."/>
            <person name="Bates H.J."/>
            <person name="Dunwell J.M."/>
            <person name="Nellist C.F."/>
            <person name="Harrison R.J."/>
        </authorList>
    </citation>
    <scope>NUCLEOTIDE SEQUENCE [LARGE SCALE GENOMIC DNA]</scope>
    <source>
        <strain evidence="2 4">SCRP249</strain>
        <strain evidence="1 6">SCRP324</strain>
        <strain evidence="3 5">SCRP333</strain>
    </source>
</reference>
<dbReference type="EMBL" id="QXFV01004830">
    <property type="protein sequence ID" value="KAE8967599.1"/>
    <property type="molecule type" value="Genomic_DNA"/>
</dbReference>
<accession>A0A6A3HEF7</accession>
<keyword evidence="5" id="KW-1185">Reference proteome</keyword>
<dbReference type="Proteomes" id="UP000429607">
    <property type="component" value="Unassembled WGS sequence"/>
</dbReference>
<dbReference type="EMBL" id="QXFU01004681">
    <property type="protein sequence ID" value="KAE8967567.1"/>
    <property type="molecule type" value="Genomic_DNA"/>
</dbReference>
<gene>
    <name evidence="2" type="ORF">PR001_g28055</name>
    <name evidence="1" type="ORF">PR002_g28022</name>
    <name evidence="3" type="ORF">PR003_g27817</name>
</gene>
<evidence type="ECO:0000313" key="3">
    <source>
        <dbReference type="EMBL" id="KAE9280937.1"/>
    </source>
</evidence>
<comment type="caution">
    <text evidence="1">The sequence shown here is derived from an EMBL/GenBank/DDBJ whole genome shotgun (WGS) entry which is preliminary data.</text>
</comment>